<keyword evidence="1" id="KW-0472">Membrane</keyword>
<proteinExistence type="predicted"/>
<accession>A0A914DA86</accession>
<organism evidence="2 3">
    <name type="scientific">Acrobeloides nanus</name>
    <dbReference type="NCBI Taxonomy" id="290746"/>
    <lineage>
        <taxon>Eukaryota</taxon>
        <taxon>Metazoa</taxon>
        <taxon>Ecdysozoa</taxon>
        <taxon>Nematoda</taxon>
        <taxon>Chromadorea</taxon>
        <taxon>Rhabditida</taxon>
        <taxon>Tylenchina</taxon>
        <taxon>Cephalobomorpha</taxon>
        <taxon>Cephaloboidea</taxon>
        <taxon>Cephalobidae</taxon>
        <taxon>Acrobeloides</taxon>
    </lineage>
</organism>
<dbReference type="WBParaSite" id="ACRNAN_scaffold218.g12385.t1">
    <property type="protein sequence ID" value="ACRNAN_scaffold218.g12385.t1"/>
    <property type="gene ID" value="ACRNAN_scaffold218.g12385"/>
</dbReference>
<dbReference type="Proteomes" id="UP000887540">
    <property type="component" value="Unplaced"/>
</dbReference>
<name>A0A914DA86_9BILA</name>
<dbReference type="AlphaFoldDB" id="A0A914DA86"/>
<keyword evidence="1" id="KW-1133">Transmembrane helix</keyword>
<keyword evidence="2" id="KW-1185">Reference proteome</keyword>
<protein>
    <submittedName>
        <fullName evidence="3">Uncharacterized protein</fullName>
    </submittedName>
</protein>
<evidence type="ECO:0000256" key="1">
    <source>
        <dbReference type="SAM" id="Phobius"/>
    </source>
</evidence>
<evidence type="ECO:0000313" key="3">
    <source>
        <dbReference type="WBParaSite" id="ACRNAN_scaffold218.g12385.t1"/>
    </source>
</evidence>
<reference evidence="3" key="1">
    <citation type="submission" date="2022-11" db="UniProtKB">
        <authorList>
            <consortium name="WormBaseParasite"/>
        </authorList>
    </citation>
    <scope>IDENTIFICATION</scope>
</reference>
<keyword evidence="1" id="KW-0812">Transmembrane</keyword>
<feature type="transmembrane region" description="Helical" evidence="1">
    <location>
        <begin position="27"/>
        <end position="51"/>
    </location>
</feature>
<sequence>MIISVVGGLIVLYIIYKVPLFHRNWQGLMAFGAVHWVVGTSARLALIIIGLKIDPFYNLRTLDGERLAYSNEAARDIYFNTLRQSWT</sequence>
<evidence type="ECO:0000313" key="2">
    <source>
        <dbReference type="Proteomes" id="UP000887540"/>
    </source>
</evidence>